<proteinExistence type="predicted"/>
<gene>
    <name evidence="2" type="ORF">CEXT_436751</name>
</gene>
<keyword evidence="3" id="KW-1185">Reference proteome</keyword>
<organism evidence="2 3">
    <name type="scientific">Caerostris extrusa</name>
    <name type="common">Bark spider</name>
    <name type="synonym">Caerostris bankana</name>
    <dbReference type="NCBI Taxonomy" id="172846"/>
    <lineage>
        <taxon>Eukaryota</taxon>
        <taxon>Metazoa</taxon>
        <taxon>Ecdysozoa</taxon>
        <taxon>Arthropoda</taxon>
        <taxon>Chelicerata</taxon>
        <taxon>Arachnida</taxon>
        <taxon>Araneae</taxon>
        <taxon>Araneomorphae</taxon>
        <taxon>Entelegynae</taxon>
        <taxon>Araneoidea</taxon>
        <taxon>Araneidae</taxon>
        <taxon>Caerostris</taxon>
    </lineage>
</organism>
<name>A0AAV4TFQ7_CAEEX</name>
<accession>A0AAV4TFQ7</accession>
<comment type="caution">
    <text evidence="2">The sequence shown here is derived from an EMBL/GenBank/DDBJ whole genome shotgun (WGS) entry which is preliminary data.</text>
</comment>
<feature type="region of interest" description="Disordered" evidence="1">
    <location>
        <begin position="37"/>
        <end position="56"/>
    </location>
</feature>
<feature type="compositionally biased region" description="Basic and acidic residues" evidence="1">
    <location>
        <begin position="37"/>
        <end position="49"/>
    </location>
</feature>
<protein>
    <submittedName>
        <fullName evidence="2">Uncharacterized protein</fullName>
    </submittedName>
</protein>
<sequence>MFYRKIIHSILITKSTSRTILFTENIEEIFPSSLQRKPRELYQSEEPKASESQTGLSIECATKSKNKQLGEVDKDAVFILSSVLSYLISPSFFFLQGKKVVRLGNGLYSLRIWNNRTFCVGNKIPEF</sequence>
<reference evidence="2 3" key="1">
    <citation type="submission" date="2021-06" db="EMBL/GenBank/DDBJ databases">
        <title>Caerostris extrusa draft genome.</title>
        <authorList>
            <person name="Kono N."/>
            <person name="Arakawa K."/>
        </authorList>
    </citation>
    <scope>NUCLEOTIDE SEQUENCE [LARGE SCALE GENOMIC DNA]</scope>
</reference>
<evidence type="ECO:0000313" key="3">
    <source>
        <dbReference type="Proteomes" id="UP001054945"/>
    </source>
</evidence>
<evidence type="ECO:0000313" key="2">
    <source>
        <dbReference type="EMBL" id="GIY43610.1"/>
    </source>
</evidence>
<evidence type="ECO:0000256" key="1">
    <source>
        <dbReference type="SAM" id="MobiDB-lite"/>
    </source>
</evidence>
<dbReference type="Proteomes" id="UP001054945">
    <property type="component" value="Unassembled WGS sequence"/>
</dbReference>
<dbReference type="AlphaFoldDB" id="A0AAV4TFQ7"/>
<dbReference type="EMBL" id="BPLR01010998">
    <property type="protein sequence ID" value="GIY43610.1"/>
    <property type="molecule type" value="Genomic_DNA"/>
</dbReference>